<dbReference type="EMBL" id="MU003767">
    <property type="protein sequence ID" value="KAF2725670.1"/>
    <property type="molecule type" value="Genomic_DNA"/>
</dbReference>
<keyword evidence="2" id="KW-0285">Flavoprotein</keyword>
<dbReference type="SUPFAM" id="SSF51905">
    <property type="entry name" value="FAD/NAD(P)-binding domain"/>
    <property type="match status" value="2"/>
</dbReference>
<dbReference type="InterPro" id="IPR023753">
    <property type="entry name" value="FAD/NAD-binding_dom"/>
</dbReference>
<evidence type="ECO:0000256" key="2">
    <source>
        <dbReference type="ARBA" id="ARBA00022630"/>
    </source>
</evidence>
<dbReference type="GO" id="GO:0003954">
    <property type="term" value="F:NADH dehydrogenase activity"/>
    <property type="evidence" value="ECO:0007669"/>
    <property type="project" value="InterPro"/>
</dbReference>
<dbReference type="PRINTS" id="PR00368">
    <property type="entry name" value="FADPNR"/>
</dbReference>
<reference evidence="8" key="1">
    <citation type="journal article" date="2020" name="Stud. Mycol.">
        <title>101 Dothideomycetes genomes: a test case for predicting lifestyles and emergence of pathogens.</title>
        <authorList>
            <person name="Haridas S."/>
            <person name="Albert R."/>
            <person name="Binder M."/>
            <person name="Bloem J."/>
            <person name="Labutti K."/>
            <person name="Salamov A."/>
            <person name="Andreopoulos B."/>
            <person name="Baker S."/>
            <person name="Barry K."/>
            <person name="Bills G."/>
            <person name="Bluhm B."/>
            <person name="Cannon C."/>
            <person name="Castanera R."/>
            <person name="Culley D."/>
            <person name="Daum C."/>
            <person name="Ezra D."/>
            <person name="Gonzalez J."/>
            <person name="Henrissat B."/>
            <person name="Kuo A."/>
            <person name="Liang C."/>
            <person name="Lipzen A."/>
            <person name="Lutzoni F."/>
            <person name="Magnuson J."/>
            <person name="Mondo S."/>
            <person name="Nolan M."/>
            <person name="Ohm R."/>
            <person name="Pangilinan J."/>
            <person name="Park H.-J."/>
            <person name="Ramirez L."/>
            <person name="Alfaro M."/>
            <person name="Sun H."/>
            <person name="Tritt A."/>
            <person name="Yoshinaga Y."/>
            <person name="Zwiers L.-H."/>
            <person name="Turgeon B."/>
            <person name="Goodwin S."/>
            <person name="Spatafora J."/>
            <person name="Crous P."/>
            <person name="Grigoriev I."/>
        </authorList>
    </citation>
    <scope>NUCLEOTIDE SEQUENCE</scope>
    <source>
        <strain evidence="8">CBS 116435</strain>
    </source>
</reference>
<sequence>MASAICNHGDQHLQGNPSFRSQKRFITIQEIDNSRRGRERIVILGSGWAGYTLARDLDQRKFQVVVVSPRSYFVFTPLLASTSVGTLEFRTALEPVRSRRLRAEFFQGWGDGVDFENKRLTIEEAVEDPLQGRGLAGDREDASKEHVEVKARNVQKGKLFDMDYDKLVVAVGCYSQTFNTKGVRENAFFLKDVGDARRIRQRLLSCFETAALPTTSMTMKKQLLNFAVIGGGPTGIEWSAELHDLIQEDMRRLYPTLTPLAKITVYDVAPSILSMFDKKLSNFALDHFKRGGINVKTRHHVEELRTGVPKAILEADDSIQDSETCYTLKIREEGEIGVGMVVWSTGLMVNPFLAKALKCKVERHEKSGGIITDTHLRAKLPTGSTSTSSSVVKDVYALGDCAILEGTAYPATAQVASQKALWLAKHLNRGDLEKEQTPGFTYKDMGVMAYIGNWNAIMQSQGGDISGRVAWFIWRGAYLAKSVSWRNRLLIPTYWFVNWLFGRDVSRF</sequence>
<dbReference type="OrthoDB" id="9992747at2759"/>
<keyword evidence="4" id="KW-0560">Oxidoreductase</keyword>
<comment type="caution">
    <text evidence="8">The sequence shown here is derived from an EMBL/GenBank/DDBJ whole genome shotgun (WGS) entry which is preliminary data.</text>
</comment>
<evidence type="ECO:0000313" key="8">
    <source>
        <dbReference type="EMBL" id="KAF2725670.1"/>
    </source>
</evidence>
<dbReference type="InterPro" id="IPR036188">
    <property type="entry name" value="FAD/NAD-bd_sf"/>
</dbReference>
<evidence type="ECO:0000256" key="4">
    <source>
        <dbReference type="ARBA" id="ARBA00023002"/>
    </source>
</evidence>
<feature type="domain" description="External alternative NADH-ubiquinone oxidoreductase-like C-terminal" evidence="7">
    <location>
        <begin position="446"/>
        <end position="504"/>
    </location>
</feature>
<accession>A0A9P4UV05</accession>
<dbReference type="InterPro" id="IPR054585">
    <property type="entry name" value="NDH2-like_C"/>
</dbReference>
<dbReference type="Gene3D" id="3.50.50.100">
    <property type="match status" value="1"/>
</dbReference>
<organism evidence="8 9">
    <name type="scientific">Polychaeton citri CBS 116435</name>
    <dbReference type="NCBI Taxonomy" id="1314669"/>
    <lineage>
        <taxon>Eukaryota</taxon>
        <taxon>Fungi</taxon>
        <taxon>Dikarya</taxon>
        <taxon>Ascomycota</taxon>
        <taxon>Pezizomycotina</taxon>
        <taxon>Dothideomycetes</taxon>
        <taxon>Dothideomycetidae</taxon>
        <taxon>Capnodiales</taxon>
        <taxon>Capnodiaceae</taxon>
        <taxon>Polychaeton</taxon>
    </lineage>
</organism>
<keyword evidence="3" id="KW-0274">FAD</keyword>
<dbReference type="InterPro" id="IPR045024">
    <property type="entry name" value="NDH-2"/>
</dbReference>
<evidence type="ECO:0000259" key="7">
    <source>
        <dbReference type="Pfam" id="PF22366"/>
    </source>
</evidence>
<keyword evidence="5" id="KW-0520">NAD</keyword>
<evidence type="ECO:0000259" key="6">
    <source>
        <dbReference type="Pfam" id="PF07992"/>
    </source>
</evidence>
<protein>
    <submittedName>
        <fullName evidence="8">FAD/NAD(P)-binding domain-containing protein</fullName>
    </submittedName>
</protein>
<dbReference type="Pfam" id="PF07992">
    <property type="entry name" value="Pyr_redox_2"/>
    <property type="match status" value="1"/>
</dbReference>
<name>A0A9P4UV05_9PEZI</name>
<feature type="domain" description="FAD/NAD(P)-binding" evidence="6">
    <location>
        <begin position="40"/>
        <end position="420"/>
    </location>
</feature>
<comment type="similarity">
    <text evidence="1">Belongs to the NADH dehydrogenase family.</text>
</comment>
<dbReference type="PANTHER" id="PTHR43706">
    <property type="entry name" value="NADH DEHYDROGENASE"/>
    <property type="match status" value="1"/>
</dbReference>
<proteinExistence type="inferred from homology"/>
<evidence type="ECO:0000256" key="1">
    <source>
        <dbReference type="ARBA" id="ARBA00005272"/>
    </source>
</evidence>
<dbReference type="AlphaFoldDB" id="A0A9P4UV05"/>
<dbReference type="Pfam" id="PF22366">
    <property type="entry name" value="NDH2_C"/>
    <property type="match status" value="1"/>
</dbReference>
<keyword evidence="9" id="KW-1185">Reference proteome</keyword>
<evidence type="ECO:0000256" key="3">
    <source>
        <dbReference type="ARBA" id="ARBA00022827"/>
    </source>
</evidence>
<dbReference type="Proteomes" id="UP000799441">
    <property type="component" value="Unassembled WGS sequence"/>
</dbReference>
<gene>
    <name evidence="8" type="ORF">K431DRAFT_317621</name>
</gene>
<evidence type="ECO:0000313" key="9">
    <source>
        <dbReference type="Proteomes" id="UP000799441"/>
    </source>
</evidence>
<dbReference type="GO" id="GO:0005739">
    <property type="term" value="C:mitochondrion"/>
    <property type="evidence" value="ECO:0007669"/>
    <property type="project" value="TreeGrafter"/>
</dbReference>
<dbReference type="PANTHER" id="PTHR43706:SF17">
    <property type="entry name" value="NADH DEHYDROGENASE (EUROFUNG)"/>
    <property type="match status" value="1"/>
</dbReference>
<evidence type="ECO:0000256" key="5">
    <source>
        <dbReference type="ARBA" id="ARBA00023027"/>
    </source>
</evidence>